<evidence type="ECO:0000259" key="2">
    <source>
        <dbReference type="Pfam" id="PF02470"/>
    </source>
</evidence>
<gene>
    <name evidence="4" type="ORF">HNR71_000317</name>
    <name evidence="5" type="ORF">HPO96_19215</name>
</gene>
<organism evidence="5 6">
    <name type="scientific">Kribbella sandramycini</name>
    <dbReference type="NCBI Taxonomy" id="60450"/>
    <lineage>
        <taxon>Bacteria</taxon>
        <taxon>Bacillati</taxon>
        <taxon>Actinomycetota</taxon>
        <taxon>Actinomycetes</taxon>
        <taxon>Propionibacteriales</taxon>
        <taxon>Kribbellaceae</taxon>
        <taxon>Kribbella</taxon>
    </lineage>
</organism>
<feature type="domain" description="Mammalian cell entry C-terminal" evidence="3">
    <location>
        <begin position="119"/>
        <end position="336"/>
    </location>
</feature>
<evidence type="ECO:0000259" key="3">
    <source>
        <dbReference type="Pfam" id="PF11887"/>
    </source>
</evidence>
<evidence type="ECO:0000313" key="4">
    <source>
        <dbReference type="EMBL" id="MBB6564680.1"/>
    </source>
</evidence>
<dbReference type="NCBIfam" id="TIGR00996">
    <property type="entry name" value="Mtu_fam_mce"/>
    <property type="match status" value="1"/>
</dbReference>
<dbReference type="Pfam" id="PF02470">
    <property type="entry name" value="MlaD"/>
    <property type="match status" value="1"/>
</dbReference>
<dbReference type="PANTHER" id="PTHR33371:SF19">
    <property type="entry name" value="MCE-FAMILY PROTEIN MCE4A"/>
    <property type="match status" value="1"/>
</dbReference>
<dbReference type="InterPro" id="IPR024516">
    <property type="entry name" value="Mce_C"/>
</dbReference>
<reference evidence="4 7" key="2">
    <citation type="submission" date="2020-08" db="EMBL/GenBank/DDBJ databases">
        <title>Sequencing the genomes of 1000 actinobacteria strains.</title>
        <authorList>
            <person name="Klenk H.-P."/>
        </authorList>
    </citation>
    <scope>NUCLEOTIDE SEQUENCE [LARGE SCALE GENOMIC DNA]</scope>
    <source>
        <strain evidence="4 7">DSM 15626</strain>
    </source>
</reference>
<keyword evidence="6" id="KW-1185">Reference proteome</keyword>
<protein>
    <submittedName>
        <fullName evidence="5">MCE family protein</fullName>
    </submittedName>
    <submittedName>
        <fullName evidence="4">Virulence factor Mce-like protein</fullName>
    </submittedName>
</protein>
<dbReference type="AlphaFoldDB" id="A0A7Y4L141"/>
<feature type="transmembrane region" description="Helical" evidence="1">
    <location>
        <begin position="9"/>
        <end position="29"/>
    </location>
</feature>
<evidence type="ECO:0000256" key="1">
    <source>
        <dbReference type="SAM" id="Phobius"/>
    </source>
</evidence>
<dbReference type="EMBL" id="JABJRC010000004">
    <property type="protein sequence ID" value="NOL42382.1"/>
    <property type="molecule type" value="Genomic_DNA"/>
</dbReference>
<comment type="caution">
    <text evidence="5">The sequence shown here is derived from an EMBL/GenBank/DDBJ whole genome shotgun (WGS) entry which is preliminary data.</text>
</comment>
<dbReference type="Proteomes" id="UP000553957">
    <property type="component" value="Unassembled WGS sequence"/>
</dbReference>
<accession>A0A7Y4L141</accession>
<name>A0A7Y4L141_9ACTN</name>
<keyword evidence="1" id="KW-1133">Transmembrane helix</keyword>
<dbReference type="Pfam" id="PF11887">
    <property type="entry name" value="Mce4_CUP1"/>
    <property type="match status" value="1"/>
</dbReference>
<dbReference type="InterPro" id="IPR052336">
    <property type="entry name" value="MlaD_Phospholipid_Transporter"/>
</dbReference>
<evidence type="ECO:0000313" key="5">
    <source>
        <dbReference type="EMBL" id="NOL42382.1"/>
    </source>
</evidence>
<keyword evidence="1" id="KW-0472">Membrane</keyword>
<keyword evidence="1" id="KW-0812">Transmembrane</keyword>
<sequence>MINKLPHKAYGVVFIGMLCFLLWLTYAFYAKVFTDTVDIELKTSHIGLQLNEHADVKLRGIIVGEVTGVSTDGEEATVELALKPDQVKEISSAVSARILPKTLFGEKYVALVPPTGAEGRPIRAGDVIARDKTAVGIEIEKVLNDALPLLQAVDPADLNATLNTLATALEGRGAEIAGTLTQLDSYLKKLNPNVPKLMAALTKLTQVSQLYGDATPDLVRALRNLTITGNTVVEKEQQLQQFFTDVQGVSSTGNNFLKQNEDRVIRLGEVSRPVLDLLERYSPEVPCFLKVMTDTTPILNDTFRDGRLNINLELITNQPTPYEPDELPEYSDRRGPTCVGKNYSHPGEKPGPYTQENPAPYITGEDGVKGSHNKDQRFPVNLTLNRAMPGFALDTQGVGTPAEQKVIDSVVAPAMGVPARDVPDLTTLLVGPLLRGGQVNLK</sequence>
<dbReference type="InterPro" id="IPR005693">
    <property type="entry name" value="Mce"/>
</dbReference>
<dbReference type="InterPro" id="IPR003399">
    <property type="entry name" value="Mce/MlaD"/>
</dbReference>
<dbReference type="Proteomes" id="UP000534306">
    <property type="component" value="Unassembled WGS sequence"/>
</dbReference>
<reference evidence="5 6" key="1">
    <citation type="submission" date="2020-05" db="EMBL/GenBank/DDBJ databases">
        <title>Genome sequence of Kribbella sandramycini ATCC 39419.</title>
        <authorList>
            <person name="Maclea K.S."/>
            <person name="Fair J.L."/>
        </authorList>
    </citation>
    <scope>NUCLEOTIDE SEQUENCE [LARGE SCALE GENOMIC DNA]</scope>
    <source>
        <strain evidence="5 6">ATCC 39419</strain>
    </source>
</reference>
<evidence type="ECO:0000313" key="6">
    <source>
        <dbReference type="Proteomes" id="UP000534306"/>
    </source>
</evidence>
<dbReference type="GO" id="GO:0005576">
    <property type="term" value="C:extracellular region"/>
    <property type="evidence" value="ECO:0007669"/>
    <property type="project" value="TreeGrafter"/>
</dbReference>
<evidence type="ECO:0000313" key="7">
    <source>
        <dbReference type="Proteomes" id="UP000553957"/>
    </source>
</evidence>
<dbReference type="RefSeq" id="WP_171674872.1">
    <property type="nucleotide sequence ID" value="NZ_BAAAGT010000006.1"/>
</dbReference>
<feature type="domain" description="Mce/MlaD" evidence="2">
    <location>
        <begin position="36"/>
        <end position="114"/>
    </location>
</feature>
<proteinExistence type="predicted"/>
<dbReference type="PANTHER" id="PTHR33371">
    <property type="entry name" value="INTERMEMBRANE PHOSPHOLIPID TRANSPORT SYSTEM BINDING PROTEIN MLAD-RELATED"/>
    <property type="match status" value="1"/>
</dbReference>
<dbReference type="GO" id="GO:0051701">
    <property type="term" value="P:biological process involved in interaction with host"/>
    <property type="evidence" value="ECO:0007669"/>
    <property type="project" value="TreeGrafter"/>
</dbReference>
<dbReference type="EMBL" id="JACHKF010000001">
    <property type="protein sequence ID" value="MBB6564680.1"/>
    <property type="molecule type" value="Genomic_DNA"/>
</dbReference>